<dbReference type="InterPro" id="IPR027521">
    <property type="entry name" value="Usb1"/>
</dbReference>
<proteinExistence type="inferred from homology"/>
<keyword evidence="4 5" id="KW-0539">Nucleus</keyword>
<sequence>MPLVDYPSDSDDSEPASGTDHADSDPGGPPPNKKQRTGTPPALPPLPAAFHDLYAATVRTTTRDDPGLHQGRTRQIPHVAGNWPSHIYVEWHPPPPVHALLANLVSSLQEQARKAAGPAEVTSFLLSDLGAPQPLHISLSRPIALSSAEKDRFLAEVEGTFKSSGLAAFGLGCSRVEWHRTAESGRSFLVLRVYSRHCAAPVSDGDAQGEHKDEDAKSMDNNNNNPNPELTALLRRCNSVVAKYGQPELYRWADAEDAEGQVGNAFHVSIAWSFAEPTDELKSVTDRVFGGNGARQRIRDIQIPVDGVKVKIGNAVTHVALRQPGKMALERGVKNLLGL</sequence>
<evidence type="ECO:0000256" key="4">
    <source>
        <dbReference type="ARBA" id="ARBA00023242"/>
    </source>
</evidence>
<evidence type="ECO:0000256" key="5">
    <source>
        <dbReference type="HAMAP-Rule" id="MF_03040"/>
    </source>
</evidence>
<dbReference type="GO" id="GO:0016829">
    <property type="term" value="F:lyase activity"/>
    <property type="evidence" value="ECO:0007669"/>
    <property type="project" value="UniProtKB-KW"/>
</dbReference>
<dbReference type="Pfam" id="PF09749">
    <property type="entry name" value="HVSL"/>
    <property type="match status" value="1"/>
</dbReference>
<gene>
    <name evidence="5" type="primary">USB1</name>
    <name evidence="7" type="ORF">B0T15DRAFT_30894</name>
</gene>
<dbReference type="GO" id="GO:1990838">
    <property type="term" value="F:poly(U)-specific exoribonuclease activity, producing 3' uridine cyclic phosphate ends"/>
    <property type="evidence" value="ECO:0007669"/>
    <property type="project" value="UniProtKB-UniRule"/>
</dbReference>
<dbReference type="EMBL" id="JAUDZG010000001">
    <property type="protein sequence ID" value="KAK3310247.1"/>
    <property type="molecule type" value="Genomic_DNA"/>
</dbReference>
<dbReference type="GO" id="GO:0005634">
    <property type="term" value="C:nucleus"/>
    <property type="evidence" value="ECO:0007669"/>
    <property type="project" value="UniProtKB-SubCell"/>
</dbReference>
<feature type="region of interest" description="Disordered" evidence="6">
    <location>
        <begin position="202"/>
        <end position="225"/>
    </location>
</feature>
<evidence type="ECO:0000256" key="3">
    <source>
        <dbReference type="ARBA" id="ARBA00023239"/>
    </source>
</evidence>
<evidence type="ECO:0000256" key="6">
    <source>
        <dbReference type="SAM" id="MobiDB-lite"/>
    </source>
</evidence>
<keyword evidence="8" id="KW-1185">Reference proteome</keyword>
<dbReference type="Gene3D" id="3.90.1140.10">
    <property type="entry name" value="Cyclic phosphodiesterase"/>
    <property type="match status" value="1"/>
</dbReference>
<feature type="region of interest" description="Disordered" evidence="6">
    <location>
        <begin position="1"/>
        <end position="47"/>
    </location>
</feature>
<dbReference type="PANTHER" id="PTHR13522">
    <property type="entry name" value="U6 SNRNA PHOSPHODIESTERASE 1"/>
    <property type="match status" value="1"/>
</dbReference>
<evidence type="ECO:0000313" key="7">
    <source>
        <dbReference type="EMBL" id="KAK3310247.1"/>
    </source>
</evidence>
<feature type="compositionally biased region" description="Basic and acidic residues" evidence="6">
    <location>
        <begin position="208"/>
        <end position="218"/>
    </location>
</feature>
<accession>A0AAJ0M658</accession>
<comment type="function">
    <text evidence="5">Phosphodiesterase responsible for the U6 snRNA 3' end processing. Acts as an exoribonuclease (RNase) responsible for trimming the poly(U) tract of the last nucleotides in the pre-U6 snRNA molecule, leading to the formation of mature U6 snRNA.</text>
</comment>
<organism evidence="7 8">
    <name type="scientific">Chaetomium strumarium</name>
    <dbReference type="NCBI Taxonomy" id="1170767"/>
    <lineage>
        <taxon>Eukaryota</taxon>
        <taxon>Fungi</taxon>
        <taxon>Dikarya</taxon>
        <taxon>Ascomycota</taxon>
        <taxon>Pezizomycotina</taxon>
        <taxon>Sordariomycetes</taxon>
        <taxon>Sordariomycetidae</taxon>
        <taxon>Sordariales</taxon>
        <taxon>Chaetomiaceae</taxon>
        <taxon>Chaetomium</taxon>
    </lineage>
</organism>
<comment type="similarity">
    <text evidence="5">Belongs to the 2H phosphoesterase superfamily. USB1 family.</text>
</comment>
<comment type="caution">
    <text evidence="7">The sequence shown here is derived from an EMBL/GenBank/DDBJ whole genome shotgun (WGS) entry which is preliminary data.</text>
</comment>
<dbReference type="PANTHER" id="PTHR13522:SF3">
    <property type="entry name" value="U6 SNRNA PHOSPHODIESTERASE 1"/>
    <property type="match status" value="1"/>
</dbReference>
<feature type="active site" description="Proton donor/acceptor" evidence="5">
    <location>
        <position position="136"/>
    </location>
</feature>
<dbReference type="HAMAP" id="MF_03040">
    <property type="entry name" value="USB1"/>
    <property type="match status" value="1"/>
</dbReference>
<reference evidence="7" key="2">
    <citation type="submission" date="2023-06" db="EMBL/GenBank/DDBJ databases">
        <authorList>
            <consortium name="Lawrence Berkeley National Laboratory"/>
            <person name="Mondo S.J."/>
            <person name="Hensen N."/>
            <person name="Bonometti L."/>
            <person name="Westerberg I."/>
            <person name="Brannstrom I.O."/>
            <person name="Guillou S."/>
            <person name="Cros-Aarteil S."/>
            <person name="Calhoun S."/>
            <person name="Haridas S."/>
            <person name="Kuo A."/>
            <person name="Pangilinan J."/>
            <person name="Riley R."/>
            <person name="Labutti K."/>
            <person name="Andreopoulos B."/>
            <person name="Lipzen A."/>
            <person name="Chen C."/>
            <person name="Yanf M."/>
            <person name="Daum C."/>
            <person name="Ng V."/>
            <person name="Clum A."/>
            <person name="Steindorff A."/>
            <person name="Ohm R."/>
            <person name="Martin F."/>
            <person name="Silar P."/>
            <person name="Natvig D."/>
            <person name="Lalanne C."/>
            <person name="Gautier V."/>
            <person name="Ament-Velasquez S.L."/>
            <person name="Kruys A."/>
            <person name="Hutchinson M.I."/>
            <person name="Powell A.J."/>
            <person name="Barry K."/>
            <person name="Miller A.N."/>
            <person name="Grigoriev I.V."/>
            <person name="Debuchy R."/>
            <person name="Gladieux P."/>
            <person name="Thoren M.H."/>
            <person name="Johannesson H."/>
        </authorList>
    </citation>
    <scope>NUCLEOTIDE SEQUENCE</scope>
    <source>
        <strain evidence="7">CBS 333.67</strain>
    </source>
</reference>
<evidence type="ECO:0000256" key="2">
    <source>
        <dbReference type="ARBA" id="ARBA00022801"/>
    </source>
</evidence>
<keyword evidence="2 5" id="KW-0378">Hydrolase</keyword>
<name>A0AAJ0M658_9PEZI</name>
<dbReference type="EC" id="3.1.4.-" evidence="5"/>
<reference evidence="7" key="1">
    <citation type="journal article" date="2023" name="Mol. Phylogenet. Evol.">
        <title>Genome-scale phylogeny and comparative genomics of the fungal order Sordariales.</title>
        <authorList>
            <person name="Hensen N."/>
            <person name="Bonometti L."/>
            <person name="Westerberg I."/>
            <person name="Brannstrom I.O."/>
            <person name="Guillou S."/>
            <person name="Cros-Aarteil S."/>
            <person name="Calhoun S."/>
            <person name="Haridas S."/>
            <person name="Kuo A."/>
            <person name="Mondo S."/>
            <person name="Pangilinan J."/>
            <person name="Riley R."/>
            <person name="LaButti K."/>
            <person name="Andreopoulos B."/>
            <person name="Lipzen A."/>
            <person name="Chen C."/>
            <person name="Yan M."/>
            <person name="Daum C."/>
            <person name="Ng V."/>
            <person name="Clum A."/>
            <person name="Steindorff A."/>
            <person name="Ohm R.A."/>
            <person name="Martin F."/>
            <person name="Silar P."/>
            <person name="Natvig D.O."/>
            <person name="Lalanne C."/>
            <person name="Gautier V."/>
            <person name="Ament-Velasquez S.L."/>
            <person name="Kruys A."/>
            <person name="Hutchinson M.I."/>
            <person name="Powell A.J."/>
            <person name="Barry K."/>
            <person name="Miller A.N."/>
            <person name="Grigoriev I.V."/>
            <person name="Debuchy R."/>
            <person name="Gladieux P."/>
            <person name="Hiltunen Thoren M."/>
            <person name="Johannesson H."/>
        </authorList>
    </citation>
    <scope>NUCLEOTIDE SEQUENCE</scope>
    <source>
        <strain evidence="7">CBS 333.67</strain>
    </source>
</reference>
<keyword evidence="3" id="KW-0456">Lyase</keyword>
<dbReference type="GO" id="GO:0034477">
    <property type="term" value="P:U6 snRNA 3'-end processing"/>
    <property type="evidence" value="ECO:0007669"/>
    <property type="project" value="UniProtKB-UniRule"/>
</dbReference>
<feature type="active site" description="Proton donor/acceptor" evidence="5">
    <location>
        <position position="267"/>
    </location>
</feature>
<dbReference type="Proteomes" id="UP001273166">
    <property type="component" value="Unassembled WGS sequence"/>
</dbReference>
<comment type="subcellular location">
    <subcellularLocation>
        <location evidence="5">Nucleus</location>
    </subcellularLocation>
</comment>
<dbReference type="AlphaFoldDB" id="A0AAJ0M658"/>
<protein>
    <recommendedName>
        <fullName evidence="5">U6 snRNA phosphodiesterase</fullName>
        <ecNumber evidence="5">3.1.4.-</ecNumber>
    </recommendedName>
</protein>
<keyword evidence="1 5" id="KW-0540">Nuclease</keyword>
<evidence type="ECO:0000256" key="1">
    <source>
        <dbReference type="ARBA" id="ARBA00022722"/>
    </source>
</evidence>
<evidence type="ECO:0000313" key="8">
    <source>
        <dbReference type="Proteomes" id="UP001273166"/>
    </source>
</evidence>